<dbReference type="InterPro" id="IPR041492">
    <property type="entry name" value="HAD_2"/>
</dbReference>
<dbReference type="EMBL" id="WLXI01000054">
    <property type="protein sequence ID" value="MTD02112.1"/>
    <property type="molecule type" value="Genomic_DNA"/>
</dbReference>
<dbReference type="PRINTS" id="PR00413">
    <property type="entry name" value="HADHALOGNASE"/>
</dbReference>
<dbReference type="Gene3D" id="3.40.50.1000">
    <property type="entry name" value="HAD superfamily/HAD-like"/>
    <property type="match status" value="1"/>
</dbReference>
<dbReference type="GO" id="GO:0016787">
    <property type="term" value="F:hydrolase activity"/>
    <property type="evidence" value="ECO:0007669"/>
    <property type="project" value="UniProtKB-KW"/>
</dbReference>
<keyword evidence="5" id="KW-0119">Carbohydrate metabolism</keyword>
<dbReference type="InterPro" id="IPR023198">
    <property type="entry name" value="PGP-like_dom2"/>
</dbReference>
<dbReference type="SFLD" id="SFLDG01135">
    <property type="entry name" value="C1.5.6:_HAD__Beta-PGM__Phospha"/>
    <property type="match status" value="1"/>
</dbReference>
<dbReference type="GO" id="GO:0046872">
    <property type="term" value="F:metal ion binding"/>
    <property type="evidence" value="ECO:0007669"/>
    <property type="project" value="UniProtKB-KW"/>
</dbReference>
<keyword evidence="6" id="KW-0378">Hydrolase</keyword>
<gene>
    <name evidence="6" type="ORF">GKS16_07515</name>
</gene>
<evidence type="ECO:0000256" key="3">
    <source>
        <dbReference type="ARBA" id="ARBA00022723"/>
    </source>
</evidence>
<name>A0A6L6G9Q7_STRUB</name>
<dbReference type="NCBIfam" id="TIGR01509">
    <property type="entry name" value="HAD-SF-IA-v3"/>
    <property type="match status" value="1"/>
</dbReference>
<dbReference type="CDD" id="cd16423">
    <property type="entry name" value="HAD_BPGM-like"/>
    <property type="match status" value="1"/>
</dbReference>
<evidence type="ECO:0000256" key="4">
    <source>
        <dbReference type="ARBA" id="ARBA00022842"/>
    </source>
</evidence>
<evidence type="ECO:0000313" key="7">
    <source>
        <dbReference type="Proteomes" id="UP000483839"/>
    </source>
</evidence>
<dbReference type="AlphaFoldDB" id="A0A6L6G9Q7"/>
<dbReference type="NCBIfam" id="TIGR01549">
    <property type="entry name" value="HAD-SF-IA-v1"/>
    <property type="match status" value="1"/>
</dbReference>
<protein>
    <submittedName>
        <fullName evidence="6">HAD-IA family hydrolase</fullName>
    </submittedName>
</protein>
<dbReference type="Pfam" id="PF13419">
    <property type="entry name" value="HAD_2"/>
    <property type="match status" value="1"/>
</dbReference>
<sequence length="213" mass="24119">MTKYVIFDMDGVIVDSEYTFLSSKTQMLLDRGIDTDESYQYQFMGTTFDYMWRVMKEECHLEDSVEDLILEMNHRREEMIQKDGVRPIDGVIDFITKLKENGYQLAVASSSPKSDIERNLKELGISNAFTVKVSGEEVAHSKPDPDVFLKAAELLGASPEICTVIEDTKNGSRAAKAAGMTCIGFANPDYPKQDLSSCDHIVQQFQDIYSFFF</sequence>
<evidence type="ECO:0000256" key="2">
    <source>
        <dbReference type="ARBA" id="ARBA00006171"/>
    </source>
</evidence>
<dbReference type="InterPro" id="IPR006439">
    <property type="entry name" value="HAD-SF_hydro_IA"/>
</dbReference>
<dbReference type="InterPro" id="IPR023214">
    <property type="entry name" value="HAD_sf"/>
</dbReference>
<dbReference type="PANTHER" id="PTHR46193">
    <property type="entry name" value="6-PHOSPHOGLUCONATE PHOSPHATASE"/>
    <property type="match status" value="1"/>
</dbReference>
<dbReference type="Proteomes" id="UP000483839">
    <property type="component" value="Unassembled WGS sequence"/>
</dbReference>
<accession>A0A6L6G9Q7</accession>
<evidence type="ECO:0000256" key="1">
    <source>
        <dbReference type="ARBA" id="ARBA00001946"/>
    </source>
</evidence>
<comment type="similarity">
    <text evidence="2">Belongs to the HAD-like hydrolase superfamily. CbbY/CbbZ/Gph/YieH family.</text>
</comment>
<evidence type="ECO:0000313" key="6">
    <source>
        <dbReference type="EMBL" id="MTD02112.1"/>
    </source>
</evidence>
<keyword evidence="4" id="KW-0460">Magnesium</keyword>
<dbReference type="SFLD" id="SFLDS00003">
    <property type="entry name" value="Haloacid_Dehalogenase"/>
    <property type="match status" value="1"/>
</dbReference>
<dbReference type="PANTHER" id="PTHR46193:SF18">
    <property type="entry name" value="HEXITOL PHOSPHATASE B"/>
    <property type="match status" value="1"/>
</dbReference>
<dbReference type="RefSeq" id="WP_154617665.1">
    <property type="nucleotide sequence ID" value="NZ_JADFAX010000010.1"/>
</dbReference>
<comment type="caution">
    <text evidence="6">The sequence shown here is derived from an EMBL/GenBank/DDBJ whole genome shotgun (WGS) entry which is preliminary data.</text>
</comment>
<evidence type="ECO:0000256" key="5">
    <source>
        <dbReference type="ARBA" id="ARBA00023277"/>
    </source>
</evidence>
<dbReference type="InterPro" id="IPR036412">
    <property type="entry name" value="HAD-like_sf"/>
</dbReference>
<reference evidence="6 7" key="1">
    <citation type="submission" date="2019-11" db="EMBL/GenBank/DDBJ databases">
        <title>Streptococcus uberis isolated from clinical mastitis cases on a southeastern Queensland dairy.</title>
        <authorList>
            <person name="Workentine M.L."/>
            <person name="Price R."/>
            <person name="Olchowy T."/>
        </authorList>
    </citation>
    <scope>NUCLEOTIDE SEQUENCE [LARGE SCALE GENOMIC DNA]</scope>
    <source>
        <strain evidence="6 7">OLC4459-A17</strain>
    </source>
</reference>
<keyword evidence="3" id="KW-0479">Metal-binding</keyword>
<proteinExistence type="inferred from homology"/>
<dbReference type="SFLD" id="SFLDG01129">
    <property type="entry name" value="C1.5:_HAD__Beta-PGM__Phosphata"/>
    <property type="match status" value="1"/>
</dbReference>
<organism evidence="6 7">
    <name type="scientific">Streptococcus uberis</name>
    <dbReference type="NCBI Taxonomy" id="1349"/>
    <lineage>
        <taxon>Bacteria</taxon>
        <taxon>Bacillati</taxon>
        <taxon>Bacillota</taxon>
        <taxon>Bacilli</taxon>
        <taxon>Lactobacillales</taxon>
        <taxon>Streptococcaceae</taxon>
        <taxon>Streptococcus</taxon>
    </lineage>
</organism>
<comment type="cofactor">
    <cofactor evidence="1">
        <name>Mg(2+)</name>
        <dbReference type="ChEBI" id="CHEBI:18420"/>
    </cofactor>
</comment>
<dbReference type="SUPFAM" id="SSF56784">
    <property type="entry name" value="HAD-like"/>
    <property type="match status" value="1"/>
</dbReference>
<dbReference type="Gene3D" id="1.10.150.240">
    <property type="entry name" value="Putative phosphatase, domain 2"/>
    <property type="match status" value="1"/>
</dbReference>
<dbReference type="InterPro" id="IPR051600">
    <property type="entry name" value="Beta-PGM-like"/>
</dbReference>